<dbReference type="Proteomes" id="UP000295055">
    <property type="component" value="Unassembled WGS sequence"/>
</dbReference>
<dbReference type="OrthoDB" id="5596796at2"/>
<comment type="caution">
    <text evidence="1">The sequence shown here is derived from an EMBL/GenBank/DDBJ whole genome shotgun (WGS) entry which is preliminary data.</text>
</comment>
<evidence type="ECO:0000313" key="1">
    <source>
        <dbReference type="EMBL" id="TCT35646.1"/>
    </source>
</evidence>
<dbReference type="InterPro" id="IPR021730">
    <property type="entry name" value="YdbH"/>
</dbReference>
<gene>
    <name evidence="1" type="ORF">EC835_103100</name>
</gene>
<dbReference type="Pfam" id="PF11739">
    <property type="entry name" value="YdbH-like"/>
    <property type="match status" value="1"/>
</dbReference>
<sequence length="880" mass="99050">MKRAIKILFFLLGVSVVLLIILWSTLTRWAPVVASHFLPPSVTLSLSEPQLVNHQIKFPSVGLSANNCSLVTVTDARISFFPIRAKIDGLDVNAECLDSIKTSEESPSSPINITEILDELPQFSLIIDKITLHSWEQYQGSLWLRSTADSPLMLDYQGDNVRVSSFVNSQNQLIVQKFSATLPQSSLALEELQTLDQRKPQEEPQHIELTAQLALPLTTAQLPETGDIEAQFKLIELNKRLNTKLHWQRDQGLLTVTDLEQQQELFHLPWQVSSSQVVVTDGQWRWDDAQVPLHGGIAFQIDNWNQALSEFVVSGRLNMLTDAKKGKANLVLTLEPSRINLLDADIDFRLNGQVKYDDMVLDINLPAKIAGQLVSPTVAFMPGSLMRAYGQVSPTILLREIRLPLAGTRLNADGISGRLQAILKVKEQYWGDFDIHLDGSANKFNIDKGKWFWNYWGNAKLPALAARWDVKGNGNWQDTQLTLNSLNTGFDQIKYGLLSMSAPRLKLTSPLVWQRDPAKADFYGALQLTSNRMLFGAGSYLPKITANAELKGTSPASFQLKGDLSTRQVGPIVIFGRWDGERLRGEARWPEQSVKAFQTLIPKDLNIELREGKLFSQAAFSMTPENGFIAGGHWRVQNTSLWMKDGELNGLDFVLPWKLHNSTWTLGEKSPVELRIKHVSNLFEFTDIKADLSGTYPPTETHPIQLSNVGFKMLGGEINLDLLRWPQNKPATISVHQVELSELFTKLKVSQFAVSGRVNGELPFYLNNPDWIIKGGWMENSGPLTLRLDTNFVESIAKDNISAGSAIGWLQYLEIQRSRTDVNVTNLGLLTMSTILEGYNTKEAKKREVHLNYHHEENIFQLWRSLRFGTGLEEWLEKNI</sequence>
<protein>
    <submittedName>
        <fullName evidence="1">Dicarboxylate transport</fullName>
    </submittedName>
</protein>
<name>A0A4R3NKH9_9GAMM</name>
<dbReference type="RefSeq" id="WP_132495893.1">
    <property type="nucleotide sequence ID" value="NZ_SMAS01000003.1"/>
</dbReference>
<proteinExistence type="predicted"/>
<reference evidence="1 2" key="1">
    <citation type="submission" date="2019-03" db="EMBL/GenBank/DDBJ databases">
        <title>Genomic analyses of the natural microbiome of Caenorhabditis elegans.</title>
        <authorList>
            <person name="Samuel B."/>
        </authorList>
    </citation>
    <scope>NUCLEOTIDE SEQUENCE [LARGE SCALE GENOMIC DNA]</scope>
    <source>
        <strain evidence="1 2">JUb102</strain>
    </source>
</reference>
<organism evidence="1 2">
    <name type="scientific">Providencia alcalifaciens</name>
    <dbReference type="NCBI Taxonomy" id="126385"/>
    <lineage>
        <taxon>Bacteria</taxon>
        <taxon>Pseudomonadati</taxon>
        <taxon>Pseudomonadota</taxon>
        <taxon>Gammaproteobacteria</taxon>
        <taxon>Enterobacterales</taxon>
        <taxon>Morganellaceae</taxon>
        <taxon>Providencia</taxon>
    </lineage>
</organism>
<dbReference type="EMBL" id="SMAS01000003">
    <property type="protein sequence ID" value="TCT35646.1"/>
    <property type="molecule type" value="Genomic_DNA"/>
</dbReference>
<accession>A0A4R3NKH9</accession>
<dbReference type="AlphaFoldDB" id="A0A4R3NKH9"/>
<dbReference type="NCBIfam" id="NF007971">
    <property type="entry name" value="PRK10695.1"/>
    <property type="match status" value="1"/>
</dbReference>
<evidence type="ECO:0000313" key="2">
    <source>
        <dbReference type="Proteomes" id="UP000295055"/>
    </source>
</evidence>